<evidence type="ECO:0000259" key="8">
    <source>
        <dbReference type="Pfam" id="PF08281"/>
    </source>
</evidence>
<dbReference type="Gene3D" id="1.10.10.10">
    <property type="entry name" value="Winged helix-like DNA-binding domain superfamily/Winged helix DNA-binding domain"/>
    <property type="match status" value="1"/>
</dbReference>
<keyword evidence="4 6" id="KW-0238">DNA-binding</keyword>
<dbReference type="NCBIfam" id="TIGR02937">
    <property type="entry name" value="sigma70-ECF"/>
    <property type="match status" value="1"/>
</dbReference>
<feature type="domain" description="RNA polymerase sigma-70 region 2" evidence="7">
    <location>
        <begin position="27"/>
        <end position="91"/>
    </location>
</feature>
<dbReference type="InterPro" id="IPR014327">
    <property type="entry name" value="RNA_pol_sigma70_bacteroid"/>
</dbReference>
<evidence type="ECO:0000256" key="4">
    <source>
        <dbReference type="ARBA" id="ARBA00023125"/>
    </source>
</evidence>
<evidence type="ECO:0000256" key="3">
    <source>
        <dbReference type="ARBA" id="ARBA00023082"/>
    </source>
</evidence>
<comment type="caution">
    <text evidence="9">The sequence shown here is derived from an EMBL/GenBank/DDBJ whole genome shotgun (WGS) entry which is preliminary data.</text>
</comment>
<reference evidence="9 10" key="1">
    <citation type="journal article" date="2015" name="Int. J. Syst. Evol. Microbiol.">
        <title>Mariniphaga sediminis sp. nov., isolated from coastal sediment.</title>
        <authorList>
            <person name="Wang F.Q."/>
            <person name="Shen Q.Y."/>
            <person name="Chen G.J."/>
            <person name="Du Z.J."/>
        </authorList>
    </citation>
    <scope>NUCLEOTIDE SEQUENCE [LARGE SCALE GENOMIC DNA]</scope>
    <source>
        <strain evidence="9 10">SY21</strain>
    </source>
</reference>
<keyword evidence="10" id="KW-1185">Reference proteome</keyword>
<dbReference type="SUPFAM" id="SSF88946">
    <property type="entry name" value="Sigma2 domain of RNA polymerase sigma factors"/>
    <property type="match status" value="1"/>
</dbReference>
<dbReference type="GO" id="GO:0006352">
    <property type="term" value="P:DNA-templated transcription initiation"/>
    <property type="evidence" value="ECO:0007669"/>
    <property type="project" value="InterPro"/>
</dbReference>
<evidence type="ECO:0000313" key="9">
    <source>
        <dbReference type="EMBL" id="RIH67055.1"/>
    </source>
</evidence>
<dbReference type="InterPro" id="IPR036388">
    <property type="entry name" value="WH-like_DNA-bd_sf"/>
</dbReference>
<evidence type="ECO:0000256" key="2">
    <source>
        <dbReference type="ARBA" id="ARBA00023015"/>
    </source>
</evidence>
<dbReference type="AlphaFoldDB" id="A0A399D575"/>
<organism evidence="9 10">
    <name type="scientific">Mariniphaga sediminis</name>
    <dbReference type="NCBI Taxonomy" id="1628158"/>
    <lineage>
        <taxon>Bacteria</taxon>
        <taxon>Pseudomonadati</taxon>
        <taxon>Bacteroidota</taxon>
        <taxon>Bacteroidia</taxon>
        <taxon>Marinilabiliales</taxon>
        <taxon>Prolixibacteraceae</taxon>
        <taxon>Mariniphaga</taxon>
    </lineage>
</organism>
<dbReference type="PRINTS" id="PR00038">
    <property type="entry name" value="HTHLUXR"/>
</dbReference>
<dbReference type="Pfam" id="PF04542">
    <property type="entry name" value="Sigma70_r2"/>
    <property type="match status" value="1"/>
</dbReference>
<keyword evidence="3 6" id="KW-0731">Sigma factor</keyword>
<dbReference type="CDD" id="cd06171">
    <property type="entry name" value="Sigma70_r4"/>
    <property type="match status" value="1"/>
</dbReference>
<protein>
    <recommendedName>
        <fullName evidence="6">RNA polymerase sigma factor</fullName>
    </recommendedName>
</protein>
<dbReference type="InterPro" id="IPR014284">
    <property type="entry name" value="RNA_pol_sigma-70_dom"/>
</dbReference>
<dbReference type="InterPro" id="IPR013325">
    <property type="entry name" value="RNA_pol_sigma_r2"/>
</dbReference>
<dbReference type="InterPro" id="IPR013249">
    <property type="entry name" value="RNA_pol_sigma70_r4_t2"/>
</dbReference>
<dbReference type="Pfam" id="PF08281">
    <property type="entry name" value="Sigma70_r4_2"/>
    <property type="match status" value="1"/>
</dbReference>
<name>A0A399D575_9BACT</name>
<evidence type="ECO:0000313" key="10">
    <source>
        <dbReference type="Proteomes" id="UP000266441"/>
    </source>
</evidence>
<comment type="similarity">
    <text evidence="1 6">Belongs to the sigma-70 factor family. ECF subfamily.</text>
</comment>
<evidence type="ECO:0000256" key="6">
    <source>
        <dbReference type="RuleBase" id="RU000716"/>
    </source>
</evidence>
<evidence type="ECO:0000259" key="7">
    <source>
        <dbReference type="Pfam" id="PF04542"/>
    </source>
</evidence>
<keyword evidence="2 6" id="KW-0805">Transcription regulation</keyword>
<dbReference type="InterPro" id="IPR000838">
    <property type="entry name" value="RNA_pol_sigma70_ECF_CS"/>
</dbReference>
<dbReference type="PROSITE" id="PS01063">
    <property type="entry name" value="SIGMA70_ECF"/>
    <property type="match status" value="1"/>
</dbReference>
<dbReference type="InterPro" id="IPR007627">
    <property type="entry name" value="RNA_pol_sigma70_r2"/>
</dbReference>
<evidence type="ECO:0000256" key="5">
    <source>
        <dbReference type="ARBA" id="ARBA00023163"/>
    </source>
</evidence>
<dbReference type="NCBIfam" id="TIGR02985">
    <property type="entry name" value="Sig70_bacteroi1"/>
    <property type="match status" value="1"/>
</dbReference>
<evidence type="ECO:0000256" key="1">
    <source>
        <dbReference type="ARBA" id="ARBA00010641"/>
    </source>
</evidence>
<feature type="domain" description="RNA polymerase sigma factor 70 region 4 type 2" evidence="8">
    <location>
        <begin position="125"/>
        <end position="176"/>
    </location>
</feature>
<accession>A0A399D575</accession>
<dbReference type="GO" id="GO:0016987">
    <property type="term" value="F:sigma factor activity"/>
    <property type="evidence" value="ECO:0007669"/>
    <property type="project" value="UniProtKB-KW"/>
</dbReference>
<dbReference type="OrthoDB" id="9782991at2"/>
<dbReference type="SUPFAM" id="SSF88659">
    <property type="entry name" value="Sigma3 and sigma4 domains of RNA polymerase sigma factors"/>
    <property type="match status" value="1"/>
</dbReference>
<sequence length="197" mass="23553">MFQKKINTETALLKGLKNGDHACFRQLFNRYSKSLYRFSYSYLKLNETAEDVVQEVFIKIWKRRKDIDTEKSFQSYLFTIALNVVRKHFNKLAESNQLKHDILVSFSDNPKKLDEQEDYENLVLKLESLIEQMPERRRAIFRAKKIEGKSQKEIAEEFNITTKTVEYHISEAMRSLKKEFEKLRSKGLVFFYLFLRG</sequence>
<dbReference type="Proteomes" id="UP000266441">
    <property type="component" value="Unassembled WGS sequence"/>
</dbReference>
<dbReference type="EMBL" id="QWET01000001">
    <property type="protein sequence ID" value="RIH67055.1"/>
    <property type="molecule type" value="Genomic_DNA"/>
</dbReference>
<dbReference type="GO" id="GO:0003677">
    <property type="term" value="F:DNA binding"/>
    <property type="evidence" value="ECO:0007669"/>
    <property type="project" value="UniProtKB-KW"/>
</dbReference>
<dbReference type="InterPro" id="IPR000792">
    <property type="entry name" value="Tscrpt_reg_LuxR_C"/>
</dbReference>
<gene>
    <name evidence="9" type="ORF">D1164_01070</name>
</gene>
<dbReference type="RefSeq" id="WP_119348081.1">
    <property type="nucleotide sequence ID" value="NZ_QWET01000001.1"/>
</dbReference>
<dbReference type="InterPro" id="IPR013324">
    <property type="entry name" value="RNA_pol_sigma_r3/r4-like"/>
</dbReference>
<keyword evidence="5 6" id="KW-0804">Transcription</keyword>
<proteinExistence type="inferred from homology"/>
<dbReference type="Gene3D" id="1.10.1740.10">
    <property type="match status" value="1"/>
</dbReference>
<dbReference type="PANTHER" id="PTHR43133:SF46">
    <property type="entry name" value="RNA POLYMERASE SIGMA-70 FACTOR ECF SUBFAMILY"/>
    <property type="match status" value="1"/>
</dbReference>
<dbReference type="InterPro" id="IPR039425">
    <property type="entry name" value="RNA_pol_sigma-70-like"/>
</dbReference>
<dbReference type="PANTHER" id="PTHR43133">
    <property type="entry name" value="RNA POLYMERASE ECF-TYPE SIGMA FACTO"/>
    <property type="match status" value="1"/>
</dbReference>